<feature type="compositionally biased region" description="Basic and acidic residues" evidence="1">
    <location>
        <begin position="78"/>
        <end position="87"/>
    </location>
</feature>
<accession>A0AAD8KJU6</accession>
<organism evidence="2 3">
    <name type="scientific">Tagetes erecta</name>
    <name type="common">African marigold</name>
    <dbReference type="NCBI Taxonomy" id="13708"/>
    <lineage>
        <taxon>Eukaryota</taxon>
        <taxon>Viridiplantae</taxon>
        <taxon>Streptophyta</taxon>
        <taxon>Embryophyta</taxon>
        <taxon>Tracheophyta</taxon>
        <taxon>Spermatophyta</taxon>
        <taxon>Magnoliopsida</taxon>
        <taxon>eudicotyledons</taxon>
        <taxon>Gunneridae</taxon>
        <taxon>Pentapetalae</taxon>
        <taxon>asterids</taxon>
        <taxon>campanulids</taxon>
        <taxon>Asterales</taxon>
        <taxon>Asteraceae</taxon>
        <taxon>Asteroideae</taxon>
        <taxon>Heliantheae alliance</taxon>
        <taxon>Tageteae</taxon>
        <taxon>Tagetes</taxon>
    </lineage>
</organism>
<reference evidence="2" key="1">
    <citation type="journal article" date="2023" name="bioRxiv">
        <title>Improved chromosome-level genome assembly for marigold (Tagetes erecta).</title>
        <authorList>
            <person name="Jiang F."/>
            <person name="Yuan L."/>
            <person name="Wang S."/>
            <person name="Wang H."/>
            <person name="Xu D."/>
            <person name="Wang A."/>
            <person name="Fan W."/>
        </authorList>
    </citation>
    <scope>NUCLEOTIDE SEQUENCE</scope>
    <source>
        <strain evidence="2">WSJ</strain>
        <tissue evidence="2">Leaf</tissue>
    </source>
</reference>
<gene>
    <name evidence="2" type="ORF">QVD17_19652</name>
</gene>
<evidence type="ECO:0000313" key="2">
    <source>
        <dbReference type="EMBL" id="KAK1424325.1"/>
    </source>
</evidence>
<dbReference type="EMBL" id="JAUHHV010000005">
    <property type="protein sequence ID" value="KAK1424325.1"/>
    <property type="molecule type" value="Genomic_DNA"/>
</dbReference>
<sequence>MAWEDLKKLMVKRFCPQYEVDRVERISELVCGKYESPGVHHKSVVDLAGIVYDNVGAEEVMDVKPKHWDNSHNQSGKRYKDDGRKYDNKRVKVEAKQAVVRNQNGNDNCAKLGHRAMEFK</sequence>
<name>A0AAD8KJU6_TARER</name>
<evidence type="ECO:0000256" key="1">
    <source>
        <dbReference type="SAM" id="MobiDB-lite"/>
    </source>
</evidence>
<dbReference type="Proteomes" id="UP001229421">
    <property type="component" value="Unassembled WGS sequence"/>
</dbReference>
<comment type="caution">
    <text evidence="2">The sequence shown here is derived from an EMBL/GenBank/DDBJ whole genome shotgun (WGS) entry which is preliminary data.</text>
</comment>
<evidence type="ECO:0000313" key="3">
    <source>
        <dbReference type="Proteomes" id="UP001229421"/>
    </source>
</evidence>
<proteinExistence type="predicted"/>
<keyword evidence="3" id="KW-1185">Reference proteome</keyword>
<dbReference type="AlphaFoldDB" id="A0AAD8KJU6"/>
<feature type="region of interest" description="Disordered" evidence="1">
    <location>
        <begin position="64"/>
        <end position="87"/>
    </location>
</feature>
<protein>
    <submittedName>
        <fullName evidence="2">Uncharacterized protein</fullName>
    </submittedName>
</protein>